<evidence type="ECO:0000313" key="1">
    <source>
        <dbReference type="EMBL" id="KAK8522367.1"/>
    </source>
</evidence>
<gene>
    <name evidence="1" type="ORF">V6N12_056078</name>
</gene>
<dbReference type="Proteomes" id="UP001472677">
    <property type="component" value="Unassembled WGS sequence"/>
</dbReference>
<evidence type="ECO:0000313" key="2">
    <source>
        <dbReference type="Proteomes" id="UP001472677"/>
    </source>
</evidence>
<accession>A0ABR2CRF7</accession>
<comment type="caution">
    <text evidence="1">The sequence shown here is derived from an EMBL/GenBank/DDBJ whole genome shotgun (WGS) entry which is preliminary data.</text>
</comment>
<dbReference type="EMBL" id="JBBPBM010000045">
    <property type="protein sequence ID" value="KAK8522367.1"/>
    <property type="molecule type" value="Genomic_DNA"/>
</dbReference>
<proteinExistence type="predicted"/>
<name>A0ABR2CRF7_9ROSI</name>
<reference evidence="1 2" key="1">
    <citation type="journal article" date="2024" name="G3 (Bethesda)">
        <title>Genome assembly of Hibiscus sabdariffa L. provides insights into metabolisms of medicinal natural products.</title>
        <authorList>
            <person name="Kim T."/>
        </authorList>
    </citation>
    <scope>NUCLEOTIDE SEQUENCE [LARGE SCALE GENOMIC DNA]</scope>
    <source>
        <strain evidence="1">TK-2024</strain>
        <tissue evidence="1">Old leaves</tissue>
    </source>
</reference>
<sequence>MVLRTRLTSICFHRCFGGGWFLGEPSADSMDLVLVIISGGGKAHRMVGFQIPSSVIIVSFKLGRFGNGDYCLIELFVGKLCVLPTVVLGDVYLLMIGSTVTKDVQIVPKMTRSFFEKVCL</sequence>
<organism evidence="1 2">
    <name type="scientific">Hibiscus sabdariffa</name>
    <name type="common">roselle</name>
    <dbReference type="NCBI Taxonomy" id="183260"/>
    <lineage>
        <taxon>Eukaryota</taxon>
        <taxon>Viridiplantae</taxon>
        <taxon>Streptophyta</taxon>
        <taxon>Embryophyta</taxon>
        <taxon>Tracheophyta</taxon>
        <taxon>Spermatophyta</taxon>
        <taxon>Magnoliopsida</taxon>
        <taxon>eudicotyledons</taxon>
        <taxon>Gunneridae</taxon>
        <taxon>Pentapetalae</taxon>
        <taxon>rosids</taxon>
        <taxon>malvids</taxon>
        <taxon>Malvales</taxon>
        <taxon>Malvaceae</taxon>
        <taxon>Malvoideae</taxon>
        <taxon>Hibiscus</taxon>
    </lineage>
</organism>
<keyword evidence="2" id="KW-1185">Reference proteome</keyword>
<protein>
    <submittedName>
        <fullName evidence="1">Uncharacterized protein</fullName>
    </submittedName>
</protein>